<comment type="caution">
    <text evidence="1">The sequence shown here is derived from an EMBL/GenBank/DDBJ whole genome shotgun (WGS) entry which is preliminary data.</text>
</comment>
<keyword evidence="2" id="KW-1185">Reference proteome</keyword>
<dbReference type="Proteomes" id="UP001642484">
    <property type="component" value="Unassembled WGS sequence"/>
</dbReference>
<evidence type="ECO:0000313" key="2">
    <source>
        <dbReference type="Proteomes" id="UP001642484"/>
    </source>
</evidence>
<evidence type="ECO:0008006" key="3">
    <source>
        <dbReference type="Google" id="ProtNLM"/>
    </source>
</evidence>
<evidence type="ECO:0000313" key="1">
    <source>
        <dbReference type="EMBL" id="CAK9085372.1"/>
    </source>
</evidence>
<reference evidence="1 2" key="1">
    <citation type="submission" date="2024-02" db="EMBL/GenBank/DDBJ databases">
        <authorList>
            <person name="Chen Y."/>
            <person name="Shah S."/>
            <person name="Dougan E. K."/>
            <person name="Thang M."/>
            <person name="Chan C."/>
        </authorList>
    </citation>
    <scope>NUCLEOTIDE SEQUENCE [LARGE SCALE GENOMIC DNA]</scope>
</reference>
<protein>
    <recommendedName>
        <fullName evidence="3">Secreted protein</fullName>
    </recommendedName>
</protein>
<proteinExistence type="predicted"/>
<organism evidence="1 2">
    <name type="scientific">Durusdinium trenchii</name>
    <dbReference type="NCBI Taxonomy" id="1381693"/>
    <lineage>
        <taxon>Eukaryota</taxon>
        <taxon>Sar</taxon>
        <taxon>Alveolata</taxon>
        <taxon>Dinophyceae</taxon>
        <taxon>Suessiales</taxon>
        <taxon>Symbiodiniaceae</taxon>
        <taxon>Durusdinium</taxon>
    </lineage>
</organism>
<dbReference type="EMBL" id="CAXAMN010024295">
    <property type="protein sequence ID" value="CAK9085372.1"/>
    <property type="molecule type" value="Genomic_DNA"/>
</dbReference>
<accession>A0ABP0QEE7</accession>
<sequence>MLIFPGVFLAVHQVPARRSISETLRAASTEEEPTEEIFDQLLEHLEESLMQVELSQHHAVLLKRAELHLLSLLGGLRDLLMRSLRSQARSRMADLVGCARASRLRAVLDSLHLSAGRCTDDRVASCRVACDAVDGVLGDFGLQDWAAMCKRRSAWPCSKRLSRNVWRKRSCRSHGSGSKLSCARRRRSNVLL</sequence>
<gene>
    <name evidence="1" type="ORF">CCMP2556_LOCUS41456</name>
</gene>
<name>A0ABP0QEE7_9DINO</name>